<evidence type="ECO:0000313" key="3">
    <source>
        <dbReference type="Proteomes" id="UP000054359"/>
    </source>
</evidence>
<dbReference type="PANTHER" id="PTHR47331">
    <property type="entry name" value="PHD-TYPE DOMAIN-CONTAINING PROTEIN"/>
    <property type="match status" value="1"/>
</dbReference>
<dbReference type="EMBL" id="KK116131">
    <property type="protein sequence ID" value="KFM66923.1"/>
    <property type="molecule type" value="Genomic_DNA"/>
</dbReference>
<organism evidence="2 3">
    <name type="scientific">Stegodyphus mimosarum</name>
    <name type="common">African social velvet spider</name>
    <dbReference type="NCBI Taxonomy" id="407821"/>
    <lineage>
        <taxon>Eukaryota</taxon>
        <taxon>Metazoa</taxon>
        <taxon>Ecdysozoa</taxon>
        <taxon>Arthropoda</taxon>
        <taxon>Chelicerata</taxon>
        <taxon>Arachnida</taxon>
        <taxon>Araneae</taxon>
        <taxon>Araneomorphae</taxon>
        <taxon>Entelegynae</taxon>
        <taxon>Eresoidea</taxon>
        <taxon>Eresidae</taxon>
        <taxon>Stegodyphus</taxon>
    </lineage>
</organism>
<evidence type="ECO:0000313" key="2">
    <source>
        <dbReference type="EMBL" id="KFM66923.1"/>
    </source>
</evidence>
<feature type="domain" description="Integrase zinc-binding" evidence="1">
    <location>
        <begin position="19"/>
        <end position="66"/>
    </location>
</feature>
<dbReference type="InterPro" id="IPR036397">
    <property type="entry name" value="RNaseH_sf"/>
</dbReference>
<keyword evidence="3" id="KW-1185">Reference proteome</keyword>
<name>A0A087TP84_STEMI</name>
<dbReference type="SUPFAM" id="SSF53098">
    <property type="entry name" value="Ribonuclease H-like"/>
    <property type="match status" value="1"/>
</dbReference>
<sequence>MHSGTRFYYLLKHYIVECLIRDYHLKHSHAGVPALTVIIREEFWIIGARRRIRSVVKQFVRCKRFSAKPPAAAPIQLQLDRVRDAFAFEVTGIDLCGPLILKNKNKAWVVLFTFAVYRCVHLELVTSVSTECFIQAFRRFIARRGRPSIVYSDNGTNFVGTSALLKKVDWVKVISFCIAEKGRLGKGNCSGNFAAHHLEVHSAHCCLVGRMVGASNSHNQEFDCESLRTSCSQLRRVTHHHL</sequence>
<feature type="non-terminal residue" evidence="2">
    <location>
        <position position="242"/>
    </location>
</feature>
<gene>
    <name evidence="2" type="ORF">X975_05448</name>
</gene>
<protein>
    <recommendedName>
        <fullName evidence="1">Integrase zinc-binding domain-containing protein</fullName>
    </recommendedName>
</protein>
<dbReference type="Proteomes" id="UP000054359">
    <property type="component" value="Unassembled WGS sequence"/>
</dbReference>
<dbReference type="AlphaFoldDB" id="A0A087TP84"/>
<dbReference type="InterPro" id="IPR041588">
    <property type="entry name" value="Integrase_H2C2"/>
</dbReference>
<dbReference type="OrthoDB" id="6429638at2759"/>
<reference evidence="2 3" key="1">
    <citation type="submission" date="2013-11" db="EMBL/GenBank/DDBJ databases">
        <title>Genome sequencing of Stegodyphus mimosarum.</title>
        <authorList>
            <person name="Bechsgaard J."/>
        </authorList>
    </citation>
    <scope>NUCLEOTIDE SEQUENCE [LARGE SCALE GENOMIC DNA]</scope>
</reference>
<dbReference type="Gene3D" id="3.30.420.10">
    <property type="entry name" value="Ribonuclease H-like superfamily/Ribonuclease H"/>
    <property type="match status" value="1"/>
</dbReference>
<evidence type="ECO:0000259" key="1">
    <source>
        <dbReference type="Pfam" id="PF17921"/>
    </source>
</evidence>
<accession>A0A087TP84</accession>
<proteinExistence type="predicted"/>
<dbReference type="STRING" id="407821.A0A087TP84"/>
<dbReference type="InterPro" id="IPR012337">
    <property type="entry name" value="RNaseH-like_sf"/>
</dbReference>
<dbReference type="GO" id="GO:0003676">
    <property type="term" value="F:nucleic acid binding"/>
    <property type="evidence" value="ECO:0007669"/>
    <property type="project" value="InterPro"/>
</dbReference>
<dbReference type="PANTHER" id="PTHR47331:SF2">
    <property type="match status" value="1"/>
</dbReference>
<dbReference type="Pfam" id="PF17921">
    <property type="entry name" value="Integrase_H2C2"/>
    <property type="match status" value="1"/>
</dbReference>
<dbReference type="OMA" id="KHYIVEC"/>